<evidence type="ECO:0000313" key="10">
    <source>
        <dbReference type="Proteomes" id="UP000327044"/>
    </source>
</evidence>
<evidence type="ECO:0000256" key="3">
    <source>
        <dbReference type="ARBA" id="ARBA00022989"/>
    </source>
</evidence>
<feature type="domain" description="E3 ubiquitin-protein ligase DCST1-like C-terminal" evidence="8">
    <location>
        <begin position="665"/>
        <end position="708"/>
    </location>
</feature>
<keyword evidence="2 6" id="KW-0812">Transmembrane</keyword>
<dbReference type="OrthoDB" id="6598372at2759"/>
<evidence type="ECO:0000256" key="5">
    <source>
        <dbReference type="SAM" id="MobiDB-lite"/>
    </source>
</evidence>
<keyword evidence="4 6" id="KW-0472">Membrane</keyword>
<dbReference type="Pfam" id="PF26037">
    <property type="entry name" value="zf-RING_DCST1_C"/>
    <property type="match status" value="1"/>
</dbReference>
<feature type="transmembrane region" description="Helical" evidence="6">
    <location>
        <begin position="384"/>
        <end position="407"/>
    </location>
</feature>
<dbReference type="PANTHER" id="PTHR21041:SF9">
    <property type="entry name" value="DENDRITIC CELL-SPECIFIC TRANSMEMBRANE PROTEIN-LIKE DOMAIN-CONTAINING PROTEIN"/>
    <property type="match status" value="1"/>
</dbReference>
<dbReference type="EMBL" id="VVIM01000001">
    <property type="protein sequence ID" value="KAB0805613.1"/>
    <property type="molecule type" value="Genomic_DNA"/>
</dbReference>
<feature type="transmembrane region" description="Helical" evidence="6">
    <location>
        <begin position="92"/>
        <end position="111"/>
    </location>
</feature>
<dbReference type="InterPro" id="IPR051856">
    <property type="entry name" value="CSR-E3_Ligase_Protein"/>
</dbReference>
<feature type="compositionally biased region" description="Low complexity" evidence="5">
    <location>
        <begin position="939"/>
        <end position="965"/>
    </location>
</feature>
<feature type="transmembrane region" description="Helical" evidence="6">
    <location>
        <begin position="117"/>
        <end position="139"/>
    </location>
</feature>
<dbReference type="InterPro" id="IPR012858">
    <property type="entry name" value="DC_STAMP-like"/>
</dbReference>
<evidence type="ECO:0000256" key="2">
    <source>
        <dbReference type="ARBA" id="ARBA00022692"/>
    </source>
</evidence>
<reference evidence="9 10" key="1">
    <citation type="journal article" date="2018" name="Elife">
        <title>Firefly genomes illuminate parallel origins of bioluminescence in beetles.</title>
        <authorList>
            <person name="Fallon T.R."/>
            <person name="Lower S.E."/>
            <person name="Chang C.H."/>
            <person name="Bessho-Uehara M."/>
            <person name="Martin G.J."/>
            <person name="Bewick A.J."/>
            <person name="Behringer M."/>
            <person name="Debat H.J."/>
            <person name="Wong I."/>
            <person name="Day J.C."/>
            <person name="Suvorov A."/>
            <person name="Silva C.J."/>
            <person name="Stanger-Hall K.F."/>
            <person name="Hall D.W."/>
            <person name="Schmitz R.J."/>
            <person name="Nelson D.R."/>
            <person name="Lewis S.M."/>
            <person name="Shigenobu S."/>
            <person name="Bybee S.M."/>
            <person name="Larracuente A.M."/>
            <person name="Oba Y."/>
            <person name="Weng J.K."/>
        </authorList>
    </citation>
    <scope>NUCLEOTIDE SEQUENCE [LARGE SCALE GENOMIC DNA]</scope>
    <source>
        <strain evidence="9">1611_PpyrPB1</strain>
        <tissue evidence="9">Whole body</tissue>
    </source>
</reference>
<evidence type="ECO:0000313" key="9">
    <source>
        <dbReference type="EMBL" id="KAB0805613.1"/>
    </source>
</evidence>
<evidence type="ECO:0000259" key="7">
    <source>
        <dbReference type="Pfam" id="PF07782"/>
    </source>
</evidence>
<organism evidence="9 10">
    <name type="scientific">Photinus pyralis</name>
    <name type="common">Common eastern firefly</name>
    <name type="synonym">Lampyris pyralis</name>
    <dbReference type="NCBI Taxonomy" id="7054"/>
    <lineage>
        <taxon>Eukaryota</taxon>
        <taxon>Metazoa</taxon>
        <taxon>Ecdysozoa</taxon>
        <taxon>Arthropoda</taxon>
        <taxon>Hexapoda</taxon>
        <taxon>Insecta</taxon>
        <taxon>Pterygota</taxon>
        <taxon>Neoptera</taxon>
        <taxon>Endopterygota</taxon>
        <taxon>Coleoptera</taxon>
        <taxon>Polyphaga</taxon>
        <taxon>Elateriformia</taxon>
        <taxon>Elateroidea</taxon>
        <taxon>Lampyridae</taxon>
        <taxon>Lampyrinae</taxon>
        <taxon>Photinus</taxon>
    </lineage>
</organism>
<feature type="compositionally biased region" description="Polar residues" evidence="5">
    <location>
        <begin position="966"/>
        <end position="977"/>
    </location>
</feature>
<name>A0A5N4B7V3_PHOPY</name>
<protein>
    <submittedName>
        <fullName evidence="9">Uncharacterized protein</fullName>
    </submittedName>
</protein>
<dbReference type="PANTHER" id="PTHR21041">
    <property type="entry name" value="DENDRITIC CELL-SPECIFIC TRANSMEMBRANE PROTEIN"/>
    <property type="match status" value="1"/>
</dbReference>
<evidence type="ECO:0000256" key="4">
    <source>
        <dbReference type="ARBA" id="ARBA00023136"/>
    </source>
</evidence>
<proteinExistence type="predicted"/>
<sequence length="1625" mass="188562">MTFARIILKSRKVEKLTNVVRQEKFQAIEIDQGRSPKYGFSQKCRHFLIRERLRFKKCVKDIFTFPTHSYIYKLMYKIKHDGTWENTIMKSIIGFISGFLLTYMFFMFFVLQLNFKLSTATLMCCIFGTILTLGLTFSYKIRCVVFLLLPQFFSKRGRQALMAYAFILAITGPAKNTLQNMGILSQSLACGQEQLKSAVRQIVEAIKKPFYAIRDAIRTVVKSIKVIVKKIKDVLLRIKRIVLTIVRVIKAAFQFLGKILNICNKELGTPFQRCMRVFEEAILDCNAKLGPLFSWLCSITYLVQSVCYIVKIFDFICMLVDFISDSIVGVVIKKIKTFVRHIKTMFYVKLKFSRSFAFETTQSKSVSEVAEGIITEVRERTENLLAVFDFMSCATSLFFLFIVVRVLHYRYKFLTSDRFDNHFITRDLRNIDIRRAQMEKETILPLNHRERALYINVNSIRLVKIEKLKLSKAAVALCVITLKLSTHMMADYALYWVLMTIRTYARFQSKMEAPNVIGLHIDGNGFIANLLKGIVTAFQPIGLNLEIDTIPCLPDPIPPDYDRYIQIASLVLLCWILTIFEPYGLRLRHSVMCYYHPTRARERSIWLYNHIMRSRSSFLKFARRQLRRKVIGSRKITKITCIEFLRANINSKYLRFCLGSDEQIACILCGEVFRDTTAIRCEKQSCPGIYCEQCFSDLRNLCTVCMEPIQYGDLSDISEERDSSDGLQRHSFTEKFKRKKKYRSRCITYNISESDSDDDHGLTSIKRRTIDDLSEHSFAHSENENESDNSYSYQQERNLSSQSQESKIFQFRDVEVQKIPSYASRDDSLNEVPSDVELPEEMKCANTTPAEGVLQNFKISFSRFYTMINGKLHDFQNFIRMKHIESELVSCRCDDSEPVIREDVSSETGSPVAYGSVKSASMMCDYFKHKVKHETMNESTKSLASSTVSPSTSSSSSVLSTQSMTYDVSPNSLQSTRGPLDQLKNIERKRRVEEVIKSNKENFVMRSNDTLERMDANTELSQLLASNKDVPRYRQRLIDYCRPVKKWLDSKPLVQSDIKPASRLKMLFGKRKPVPRVKKPLESGETLVLLSPRSINVTSDTQESRFLSSDTSNEGITYSDLKTSSHMASTRNYTQEGVDRKINFESNWQTVDIESTDSELSDVDIFFGKSNKKIRRAIKLNNDADSKRETSIIEERKEENFWRQSAERDETPSIIKSNAVFKHNPTQGTTAQQQHFDKMSDNDNLSDISARSPGGDEYDNPNIHNPKFLLKNYPHNINKCFHTDKAHSSNCCRKCLKNQRRSFNGTRQTSYDPATLLQRKTHPRQKEEVRCTCKSQPLSYNCPKHEKNMSHKLNIFPEDCGDDNIHTYTRIKQKHNYKNSPPPPRLTIQYQDDQCSCCSDYSGHSEFPELVYQHTEEFLDLVNELGDTLSLRNKNRVETTIREFEYLSKHNKNLEKPIFGEDTEDDSRQRSPRQEACFCDCSRRISRKDQPICCNKYHANDQDIIRVRTQYAPHNECSRMYKKPKSVPCYQRTYNSRWQRDGRTGKWYRVCSDDAEDNGCLHDYSKSLYFPPQPPPPPPLPSSTFVTCERNRRYNGRHNSKYREEDRKRSSRTCKCCNCTQTQDA</sequence>
<evidence type="ECO:0000256" key="1">
    <source>
        <dbReference type="ARBA" id="ARBA00004141"/>
    </source>
</evidence>
<dbReference type="GO" id="GO:0016020">
    <property type="term" value="C:membrane"/>
    <property type="evidence" value="ECO:0007669"/>
    <property type="project" value="UniProtKB-SubCell"/>
</dbReference>
<dbReference type="Proteomes" id="UP000327044">
    <property type="component" value="Unassembled WGS sequence"/>
</dbReference>
<feature type="domain" description="Dendritic cell-specific transmembrane protein-like" evidence="7">
    <location>
        <begin position="419"/>
        <end position="608"/>
    </location>
</feature>
<dbReference type="Pfam" id="PF26039">
    <property type="entry name" value="Dcst2"/>
    <property type="match status" value="1"/>
</dbReference>
<feature type="region of interest" description="Disordered" evidence="5">
    <location>
        <begin position="776"/>
        <end position="804"/>
    </location>
</feature>
<gene>
    <name evidence="9" type="ORF">PPYR_02583</name>
</gene>
<dbReference type="Pfam" id="PF07782">
    <property type="entry name" value="DC_STAMP"/>
    <property type="match status" value="1"/>
</dbReference>
<comment type="caution">
    <text evidence="9">The sequence shown here is derived from an EMBL/GenBank/DDBJ whole genome shotgun (WGS) entry which is preliminary data.</text>
</comment>
<feature type="compositionally biased region" description="Polar residues" evidence="5">
    <location>
        <begin position="791"/>
        <end position="804"/>
    </location>
</feature>
<feature type="region of interest" description="Disordered" evidence="5">
    <location>
        <begin position="1239"/>
        <end position="1259"/>
    </location>
</feature>
<dbReference type="InParanoid" id="A0A5N4B7V3"/>
<comment type="subcellular location">
    <subcellularLocation>
        <location evidence="1">Membrane</location>
        <topology evidence="1">Multi-pass membrane protein</topology>
    </subcellularLocation>
</comment>
<dbReference type="InterPro" id="IPR058842">
    <property type="entry name" value="DCST1_C"/>
</dbReference>
<accession>A0A5N4B7V3</accession>
<evidence type="ECO:0000259" key="8">
    <source>
        <dbReference type="Pfam" id="PF26037"/>
    </source>
</evidence>
<keyword evidence="10" id="KW-1185">Reference proteome</keyword>
<keyword evidence="3 6" id="KW-1133">Transmembrane helix</keyword>
<evidence type="ECO:0000256" key="6">
    <source>
        <dbReference type="SAM" id="Phobius"/>
    </source>
</evidence>
<feature type="region of interest" description="Disordered" evidence="5">
    <location>
        <begin position="938"/>
        <end position="982"/>
    </location>
</feature>